<proteinExistence type="inferred from homology"/>
<dbReference type="GO" id="GO:0030170">
    <property type="term" value="F:pyridoxal phosphate binding"/>
    <property type="evidence" value="ECO:0007669"/>
    <property type="project" value="InterPro"/>
</dbReference>
<sequence length="60" mass="6658">MKRKTKMIHGGIPIDPFTGAVSVPIYQVSTYKQEGVGGHKGFEYSRTGNPTRHALEELIK</sequence>
<dbReference type="Gene3D" id="3.40.640.10">
    <property type="entry name" value="Type I PLP-dependent aspartate aminotransferase-like (Major domain)"/>
    <property type="match status" value="1"/>
</dbReference>
<gene>
    <name evidence="4" type="ORF">DRW41_20275</name>
</gene>
<dbReference type="GO" id="GO:0019346">
    <property type="term" value="P:transsulfuration"/>
    <property type="evidence" value="ECO:0007669"/>
    <property type="project" value="InterPro"/>
</dbReference>
<evidence type="ECO:0000313" key="4">
    <source>
        <dbReference type="EMBL" id="RDU35116.1"/>
    </source>
</evidence>
<comment type="caution">
    <text evidence="4">The sequence shown here is derived from an EMBL/GenBank/DDBJ whole genome shotgun (WGS) entry which is preliminary data.</text>
</comment>
<evidence type="ECO:0000313" key="5">
    <source>
        <dbReference type="Proteomes" id="UP000257144"/>
    </source>
</evidence>
<dbReference type="InterPro" id="IPR000277">
    <property type="entry name" value="Cys/Met-Metab_PyrdxlP-dep_enz"/>
</dbReference>
<keyword evidence="5" id="KW-1185">Reference proteome</keyword>
<dbReference type="InterPro" id="IPR015421">
    <property type="entry name" value="PyrdxlP-dep_Trfase_major"/>
</dbReference>
<dbReference type="GO" id="GO:0003962">
    <property type="term" value="F:cystathionine gamma-synthase activity"/>
    <property type="evidence" value="ECO:0007669"/>
    <property type="project" value="UniProtKB-EC"/>
</dbReference>
<keyword evidence="2 3" id="KW-0663">Pyridoxal phosphate</keyword>
<evidence type="ECO:0000256" key="3">
    <source>
        <dbReference type="RuleBase" id="RU362118"/>
    </source>
</evidence>
<dbReference type="EMBL" id="QNQT01000014">
    <property type="protein sequence ID" value="RDU35116.1"/>
    <property type="molecule type" value="Genomic_DNA"/>
</dbReference>
<feature type="non-terminal residue" evidence="4">
    <location>
        <position position="60"/>
    </location>
</feature>
<comment type="cofactor">
    <cofactor evidence="1 3">
        <name>pyridoxal 5'-phosphate</name>
        <dbReference type="ChEBI" id="CHEBI:597326"/>
    </cofactor>
</comment>
<evidence type="ECO:0000256" key="2">
    <source>
        <dbReference type="ARBA" id="ARBA00022898"/>
    </source>
</evidence>
<evidence type="ECO:0000256" key="1">
    <source>
        <dbReference type="ARBA" id="ARBA00001933"/>
    </source>
</evidence>
<keyword evidence="4" id="KW-0808">Transferase</keyword>
<comment type="similarity">
    <text evidence="3">Belongs to the trans-sulfuration enzymes family.</text>
</comment>
<dbReference type="RefSeq" id="WP_181884656.1">
    <property type="nucleotide sequence ID" value="NZ_QNQT01000014.1"/>
</dbReference>
<reference evidence="4 5" key="1">
    <citation type="submission" date="2018-07" db="EMBL/GenBank/DDBJ databases">
        <title>Bacillus sp. YLB-04 draft genome sequence.</title>
        <authorList>
            <person name="Yu L."/>
            <person name="Tang X."/>
        </authorList>
    </citation>
    <scope>NUCLEOTIDE SEQUENCE [LARGE SCALE GENOMIC DNA]</scope>
    <source>
        <strain evidence="4 5">YLB-04</strain>
    </source>
</reference>
<dbReference type="SUPFAM" id="SSF53383">
    <property type="entry name" value="PLP-dependent transferases"/>
    <property type="match status" value="1"/>
</dbReference>
<protein>
    <submittedName>
        <fullName evidence="4">Methionine biosynthesis PLP-dependent protein</fullName>
        <ecNumber evidence="4">2.5.1.48</ecNumber>
    </submittedName>
</protein>
<organism evidence="4 5">
    <name type="scientific">Neobacillus piezotolerans</name>
    <dbReference type="NCBI Taxonomy" id="2259171"/>
    <lineage>
        <taxon>Bacteria</taxon>
        <taxon>Bacillati</taxon>
        <taxon>Bacillota</taxon>
        <taxon>Bacilli</taxon>
        <taxon>Bacillales</taxon>
        <taxon>Bacillaceae</taxon>
        <taxon>Neobacillus</taxon>
    </lineage>
</organism>
<name>A0A3D8GM22_9BACI</name>
<dbReference type="Proteomes" id="UP000257144">
    <property type="component" value="Unassembled WGS sequence"/>
</dbReference>
<dbReference type="EC" id="2.5.1.48" evidence="4"/>
<dbReference type="AlphaFoldDB" id="A0A3D8GM22"/>
<dbReference type="InterPro" id="IPR015424">
    <property type="entry name" value="PyrdxlP-dep_Trfase"/>
</dbReference>
<dbReference type="Pfam" id="PF01053">
    <property type="entry name" value="Cys_Met_Meta_PP"/>
    <property type="match status" value="1"/>
</dbReference>
<accession>A0A3D8GM22</accession>